<dbReference type="GO" id="GO:0005634">
    <property type="term" value="C:nucleus"/>
    <property type="evidence" value="ECO:0007669"/>
    <property type="project" value="TreeGrafter"/>
</dbReference>
<dbReference type="InterPro" id="IPR038765">
    <property type="entry name" value="Papain-like_cys_pep_sf"/>
</dbReference>
<dbReference type="SUPFAM" id="SSF54001">
    <property type="entry name" value="Cysteine proteinases"/>
    <property type="match status" value="1"/>
</dbReference>
<protein>
    <recommendedName>
        <fullName evidence="2">USP domain-containing protein</fullName>
    </recommendedName>
</protein>
<dbReference type="PROSITE" id="PS50235">
    <property type="entry name" value="USP_3"/>
    <property type="match status" value="1"/>
</dbReference>
<dbReference type="InterPro" id="IPR001394">
    <property type="entry name" value="Peptidase_C19_UCH"/>
</dbReference>
<feature type="region of interest" description="Disordered" evidence="1">
    <location>
        <begin position="140"/>
        <end position="173"/>
    </location>
</feature>
<feature type="compositionally biased region" description="Low complexity" evidence="1">
    <location>
        <begin position="161"/>
        <end position="173"/>
    </location>
</feature>
<dbReference type="GO" id="GO:0005829">
    <property type="term" value="C:cytosol"/>
    <property type="evidence" value="ECO:0007669"/>
    <property type="project" value="TreeGrafter"/>
</dbReference>
<dbReference type="GO" id="GO:0042981">
    <property type="term" value="P:regulation of apoptotic process"/>
    <property type="evidence" value="ECO:0007669"/>
    <property type="project" value="TreeGrafter"/>
</dbReference>
<dbReference type="PROSITE" id="PS00972">
    <property type="entry name" value="USP_1"/>
    <property type="match status" value="1"/>
</dbReference>
<dbReference type="InParanoid" id="A0A672FAP1"/>
<dbReference type="InterPro" id="IPR050164">
    <property type="entry name" value="Peptidase_C19"/>
</dbReference>
<dbReference type="InterPro" id="IPR028889">
    <property type="entry name" value="USP"/>
</dbReference>
<proteinExistence type="predicted"/>
<evidence type="ECO:0000313" key="3">
    <source>
        <dbReference type="Ensembl" id="ENSSFAP00005003328.1"/>
    </source>
</evidence>
<feature type="domain" description="USP" evidence="2">
    <location>
        <begin position="51"/>
        <end position="190"/>
    </location>
</feature>
<reference evidence="3" key="2">
    <citation type="submission" date="2025-09" db="UniProtKB">
        <authorList>
            <consortium name="Ensembl"/>
        </authorList>
    </citation>
    <scope>IDENTIFICATION</scope>
</reference>
<evidence type="ECO:0000313" key="4">
    <source>
        <dbReference type="Proteomes" id="UP000472267"/>
    </source>
</evidence>
<accession>A0A672FAP1</accession>
<evidence type="ECO:0000256" key="1">
    <source>
        <dbReference type="SAM" id="MobiDB-lite"/>
    </source>
</evidence>
<dbReference type="PANTHER" id="PTHR24006:SF727">
    <property type="entry name" value="UBIQUITIN CARBOXYL-TERMINAL HYDROLASE 42"/>
    <property type="match status" value="1"/>
</dbReference>
<dbReference type="FunFam" id="3.90.70.10:FF:000119">
    <property type="entry name" value="Ubiquitin specific peptidase 36"/>
    <property type="match status" value="1"/>
</dbReference>
<keyword evidence="4" id="KW-1185">Reference proteome</keyword>
<sequence length="190" mass="21339">MFPSDYLDVSGNKIYSTPSIFIILFFFNKMNDFSVCLTTLWTFLSTFHIGAGLRNVGNTCFLNSVLQCLTYTPPLSGFCMMRIIQNHIDEVFINAGGAIVPTGVLRELNTIAEHFCFGNQEDAHEFLRYTVNAMQNSCSRSSNKRRTSFSTSSPLMRGQVRTTRPTTRSTTALTPEGQSCSVMWQRLLTA</sequence>
<dbReference type="AlphaFoldDB" id="A0A672FAP1"/>
<dbReference type="Ensembl" id="ENSSFAT00005003578.1">
    <property type="protein sequence ID" value="ENSSFAP00005003328.1"/>
    <property type="gene ID" value="ENSSFAG00005002243.1"/>
</dbReference>
<reference evidence="3" key="1">
    <citation type="submission" date="2025-08" db="UniProtKB">
        <authorList>
            <consortium name="Ensembl"/>
        </authorList>
    </citation>
    <scope>IDENTIFICATION</scope>
</reference>
<dbReference type="PANTHER" id="PTHR24006">
    <property type="entry name" value="UBIQUITIN CARBOXYL-TERMINAL HYDROLASE"/>
    <property type="match status" value="1"/>
</dbReference>
<dbReference type="InterPro" id="IPR018200">
    <property type="entry name" value="USP_CS"/>
</dbReference>
<evidence type="ECO:0000259" key="2">
    <source>
        <dbReference type="PROSITE" id="PS50235"/>
    </source>
</evidence>
<dbReference type="Proteomes" id="UP000472267">
    <property type="component" value="Unassembled WGS sequence"/>
</dbReference>
<dbReference type="Gene3D" id="3.90.70.10">
    <property type="entry name" value="Cysteine proteinases"/>
    <property type="match status" value="1"/>
</dbReference>
<organism evidence="3 4">
    <name type="scientific">Salarias fasciatus</name>
    <name type="common">Jewelled blenny</name>
    <name type="synonym">Blennius fasciatus</name>
    <dbReference type="NCBI Taxonomy" id="181472"/>
    <lineage>
        <taxon>Eukaryota</taxon>
        <taxon>Metazoa</taxon>
        <taxon>Chordata</taxon>
        <taxon>Craniata</taxon>
        <taxon>Vertebrata</taxon>
        <taxon>Euteleostomi</taxon>
        <taxon>Actinopterygii</taxon>
        <taxon>Neopterygii</taxon>
        <taxon>Teleostei</taxon>
        <taxon>Neoteleostei</taxon>
        <taxon>Acanthomorphata</taxon>
        <taxon>Ovalentaria</taxon>
        <taxon>Blenniimorphae</taxon>
        <taxon>Blenniiformes</taxon>
        <taxon>Blennioidei</taxon>
        <taxon>Blenniidae</taxon>
        <taxon>Salariinae</taxon>
        <taxon>Salarias</taxon>
    </lineage>
</organism>
<dbReference type="GO" id="GO:0016579">
    <property type="term" value="P:protein deubiquitination"/>
    <property type="evidence" value="ECO:0007669"/>
    <property type="project" value="InterPro"/>
</dbReference>
<dbReference type="Pfam" id="PF00443">
    <property type="entry name" value="UCH"/>
    <property type="match status" value="1"/>
</dbReference>
<dbReference type="GO" id="GO:0004843">
    <property type="term" value="F:cysteine-type deubiquitinase activity"/>
    <property type="evidence" value="ECO:0007669"/>
    <property type="project" value="InterPro"/>
</dbReference>
<name>A0A672FAP1_SALFA</name>